<dbReference type="Gene3D" id="3.40.30.10">
    <property type="entry name" value="Glutaredoxin"/>
    <property type="match status" value="1"/>
</dbReference>
<sequence length="666" mass="72000">MPNRLARSASPYLLQHAENPVDWWEWSPEAFEEARRLNRPVLLSIGYAACHWCHVMAHESFEDEAVAAVMNEHVVSIKVDREERPDVDQIYMAALHALGQQGGWPLTMFLSPNGDPFWGGTYFPKTAAYGRPGFPDVVRTIARLYREEPDRIAQNSEAIAERLAPRRAPAGNFGPQEMDAVARRLVNAFDPVNGGFRGAPKFPQAGALDMLLRAARRTGDETLAAPAVLTLQRIVAGGIHDHIGGGFARYSVDERWLAPHFEKMLYDNAQLLGLFVAVGLERDDPRLIAAAHGIIDWLTREMEVDGAFAASLDADSEGVEGKFYVWMRDEFDGVLGAEDAAFAAEAFDVTPLGNWEDVAILNRLKERPEARPDGARLADVSARLLAAREARVRPGRDDKVLADWNGLMIAALAEAAVPLGRPDALDMARAAFAFIERNMTRGARLGHSFRDGRLVFPGFATDYGAMALAGLALAGATGETRYRDVAAGWIQAAGAHHRDPDGPGFAVDADDASPLVMRPQALADDAMPSGTALILSASLRLATFDADDERLARIDGEFAALMGTMAANPVGHAGLVNALDERLRFASIVIVGEGETADALHAEALSLPATDRVVRRALSPDNLPEAHPARAGQEAVAAYVCAGMACSPPVTEKGMLGTVARKMSRR</sequence>
<dbReference type="CDD" id="cd02955">
    <property type="entry name" value="SSP411"/>
    <property type="match status" value="1"/>
</dbReference>
<evidence type="ECO:0000313" key="3">
    <source>
        <dbReference type="Proteomes" id="UP000291613"/>
    </source>
</evidence>
<dbReference type="InterPro" id="IPR024705">
    <property type="entry name" value="Ssp411"/>
</dbReference>
<proteinExistence type="predicted"/>
<dbReference type="InterPro" id="IPR004879">
    <property type="entry name" value="Ssp411-like_TRX"/>
</dbReference>
<evidence type="ECO:0000259" key="1">
    <source>
        <dbReference type="Pfam" id="PF03190"/>
    </source>
</evidence>
<dbReference type="GO" id="GO:0005975">
    <property type="term" value="P:carbohydrate metabolic process"/>
    <property type="evidence" value="ECO:0007669"/>
    <property type="project" value="InterPro"/>
</dbReference>
<dbReference type="InterPro" id="IPR036249">
    <property type="entry name" value="Thioredoxin-like_sf"/>
</dbReference>
<keyword evidence="3" id="KW-1185">Reference proteome</keyword>
<name>A0A4Q9GK27_9HYPH</name>
<dbReference type="Proteomes" id="UP000291613">
    <property type="component" value="Unassembled WGS sequence"/>
</dbReference>
<dbReference type="RefSeq" id="WP_131002702.1">
    <property type="nucleotide sequence ID" value="NZ_JBHSZR010000003.1"/>
</dbReference>
<dbReference type="PANTHER" id="PTHR42899:SF1">
    <property type="entry name" value="SPERMATOGENESIS-ASSOCIATED PROTEIN 20"/>
    <property type="match status" value="1"/>
</dbReference>
<organism evidence="2 3">
    <name type="scientific">Hansschlegelia quercus</name>
    <dbReference type="NCBI Taxonomy" id="2528245"/>
    <lineage>
        <taxon>Bacteria</taxon>
        <taxon>Pseudomonadati</taxon>
        <taxon>Pseudomonadota</taxon>
        <taxon>Alphaproteobacteria</taxon>
        <taxon>Hyphomicrobiales</taxon>
        <taxon>Methylopilaceae</taxon>
        <taxon>Hansschlegelia</taxon>
    </lineage>
</organism>
<dbReference type="OrthoDB" id="9762614at2"/>
<dbReference type="EMBL" id="SIUB01000003">
    <property type="protein sequence ID" value="TBN53671.1"/>
    <property type="molecule type" value="Genomic_DNA"/>
</dbReference>
<dbReference type="SUPFAM" id="SSF48208">
    <property type="entry name" value="Six-hairpin glycosidases"/>
    <property type="match status" value="1"/>
</dbReference>
<accession>A0A4Q9GK27</accession>
<dbReference type="InterPro" id="IPR008928">
    <property type="entry name" value="6-hairpin_glycosidase_sf"/>
</dbReference>
<evidence type="ECO:0000313" key="2">
    <source>
        <dbReference type="EMBL" id="TBN53671.1"/>
    </source>
</evidence>
<reference evidence="2 3" key="1">
    <citation type="submission" date="2019-02" db="EMBL/GenBank/DDBJ databases">
        <title>Hansschlegelia quercus sp. nov., a novel methylotrophic bacterium from buds of oak (Quercus robur L.).</title>
        <authorList>
            <person name="Agafonova N.V."/>
            <person name="Kaparullina E.N."/>
            <person name="Grouzdev D.S."/>
            <person name="Doronina N.V."/>
        </authorList>
    </citation>
    <scope>NUCLEOTIDE SEQUENCE [LARGE SCALE GENOMIC DNA]</scope>
    <source>
        <strain evidence="2 3">Dub</strain>
    </source>
</reference>
<dbReference type="Gene3D" id="1.50.10.10">
    <property type="match status" value="1"/>
</dbReference>
<gene>
    <name evidence="2" type="ORF">EYR15_07650</name>
</gene>
<feature type="domain" description="Spermatogenesis-associated protein 20-like TRX" evidence="1">
    <location>
        <begin position="2"/>
        <end position="163"/>
    </location>
</feature>
<protein>
    <submittedName>
        <fullName evidence="2">Thioredoxin domain-containing protein</fullName>
    </submittedName>
</protein>
<comment type="caution">
    <text evidence="2">The sequence shown here is derived from an EMBL/GenBank/DDBJ whole genome shotgun (WGS) entry which is preliminary data.</text>
</comment>
<dbReference type="PIRSF" id="PIRSF006402">
    <property type="entry name" value="UCP006402_thioredoxin"/>
    <property type="match status" value="1"/>
</dbReference>
<dbReference type="PANTHER" id="PTHR42899">
    <property type="entry name" value="SPERMATOGENESIS-ASSOCIATED PROTEIN 20"/>
    <property type="match status" value="1"/>
</dbReference>
<dbReference type="Pfam" id="PF03190">
    <property type="entry name" value="Thioredox_DsbH"/>
    <property type="match status" value="1"/>
</dbReference>
<dbReference type="AlphaFoldDB" id="A0A4Q9GK27"/>
<dbReference type="SUPFAM" id="SSF52833">
    <property type="entry name" value="Thioredoxin-like"/>
    <property type="match status" value="1"/>
</dbReference>
<dbReference type="InterPro" id="IPR012341">
    <property type="entry name" value="6hp_glycosidase-like_sf"/>
</dbReference>